<dbReference type="SUPFAM" id="SSF50156">
    <property type="entry name" value="PDZ domain-like"/>
    <property type="match status" value="1"/>
</dbReference>
<keyword evidence="8 9" id="KW-0472">Membrane</keyword>
<accession>A0A8J6TLA8</accession>
<gene>
    <name evidence="11" type="ORF">H8D96_04920</name>
</gene>
<comment type="subcellular location">
    <subcellularLocation>
        <location evidence="1">Cell inner membrane</location>
    </subcellularLocation>
</comment>
<dbReference type="Pfam" id="PF11356">
    <property type="entry name" value="T2SSC"/>
    <property type="match status" value="1"/>
</dbReference>
<feature type="domain" description="PDZ" evidence="10">
    <location>
        <begin position="138"/>
        <end position="268"/>
    </location>
</feature>
<evidence type="ECO:0000313" key="11">
    <source>
        <dbReference type="EMBL" id="MBC8431241.1"/>
    </source>
</evidence>
<evidence type="ECO:0000256" key="4">
    <source>
        <dbReference type="ARBA" id="ARBA00022519"/>
    </source>
</evidence>
<dbReference type="InterPro" id="IPR024961">
    <property type="entry name" value="T2SS_GspC_N"/>
</dbReference>
<name>A0A8J6TLA8_9BACT</name>
<evidence type="ECO:0000256" key="1">
    <source>
        <dbReference type="ARBA" id="ARBA00004533"/>
    </source>
</evidence>
<dbReference type="AlphaFoldDB" id="A0A8J6TLA8"/>
<evidence type="ECO:0000259" key="10">
    <source>
        <dbReference type="SMART" id="SM00228"/>
    </source>
</evidence>
<dbReference type="Proteomes" id="UP000605201">
    <property type="component" value="Unassembled WGS sequence"/>
</dbReference>
<evidence type="ECO:0000256" key="3">
    <source>
        <dbReference type="ARBA" id="ARBA00022475"/>
    </source>
</evidence>
<keyword evidence="6" id="KW-0653">Protein transport</keyword>
<keyword evidence="2" id="KW-0813">Transport</keyword>
<sequence length="278" mass="31013">MKPYYTIINILMITAAVYFSVKAFYKLGSVQLDQAPLSGADFKESSSSEVESLRPLADYDPISERNLFDTKSGAERPPETVVVENLQPTSLKLKLLGTVTGDDDKAFAVIQSSQQKQEQLYRIGDTIENATLKMILREKVILRVNGKDEILEIDEAQTEKTRRLSSKSATTDSDNITVKRSTVESASKNVNKLMQQARVRPHFTNGKADGLSLTGIKPNSIFHDMGLKSGDIIKSVNGDNIESVEDVLKFYKSLQSAESVNLKLKRRGRMKTIDYNIE</sequence>
<evidence type="ECO:0000313" key="12">
    <source>
        <dbReference type="Proteomes" id="UP000605201"/>
    </source>
</evidence>
<evidence type="ECO:0000256" key="6">
    <source>
        <dbReference type="ARBA" id="ARBA00022927"/>
    </source>
</evidence>
<keyword evidence="5 9" id="KW-0812">Transmembrane</keyword>
<proteinExistence type="predicted"/>
<dbReference type="Pfam" id="PF17820">
    <property type="entry name" value="PDZ_6"/>
    <property type="match status" value="1"/>
</dbReference>
<keyword evidence="4" id="KW-0997">Cell inner membrane</keyword>
<evidence type="ECO:0000256" key="2">
    <source>
        <dbReference type="ARBA" id="ARBA00022448"/>
    </source>
</evidence>
<reference evidence="11 12" key="1">
    <citation type="submission" date="2020-08" db="EMBL/GenBank/DDBJ databases">
        <title>Bridging the membrane lipid divide: bacteria of the FCB group superphylum have the potential to synthesize archaeal ether lipids.</title>
        <authorList>
            <person name="Villanueva L."/>
            <person name="Von Meijenfeldt F.A.B."/>
            <person name="Westbye A.B."/>
            <person name="Yadav S."/>
            <person name="Hopmans E.C."/>
            <person name="Dutilh B.E."/>
            <person name="Sinninghe Damste J.S."/>
        </authorList>
    </citation>
    <scope>NUCLEOTIDE SEQUENCE [LARGE SCALE GENOMIC DNA]</scope>
    <source>
        <strain evidence="11">NIOZ-UU17</strain>
    </source>
</reference>
<dbReference type="Gene3D" id="2.30.42.10">
    <property type="match status" value="1"/>
</dbReference>
<keyword evidence="3" id="KW-1003">Cell membrane</keyword>
<dbReference type="SMART" id="SM00228">
    <property type="entry name" value="PDZ"/>
    <property type="match status" value="1"/>
</dbReference>
<organism evidence="11 12">
    <name type="scientific">Candidatus Desulfatibia vada</name>
    <dbReference type="NCBI Taxonomy" id="2841696"/>
    <lineage>
        <taxon>Bacteria</taxon>
        <taxon>Pseudomonadati</taxon>
        <taxon>Thermodesulfobacteriota</taxon>
        <taxon>Desulfobacteria</taxon>
        <taxon>Desulfobacterales</taxon>
        <taxon>Desulfobacterales incertae sedis</taxon>
        <taxon>Candidatus Desulfatibia</taxon>
    </lineage>
</organism>
<keyword evidence="7 9" id="KW-1133">Transmembrane helix</keyword>
<dbReference type="GO" id="GO:0005886">
    <property type="term" value="C:plasma membrane"/>
    <property type="evidence" value="ECO:0007669"/>
    <property type="project" value="UniProtKB-SubCell"/>
</dbReference>
<dbReference type="EMBL" id="JACNIG010000123">
    <property type="protein sequence ID" value="MBC8431241.1"/>
    <property type="molecule type" value="Genomic_DNA"/>
</dbReference>
<evidence type="ECO:0000256" key="7">
    <source>
        <dbReference type="ARBA" id="ARBA00022989"/>
    </source>
</evidence>
<comment type="caution">
    <text evidence="11">The sequence shown here is derived from an EMBL/GenBank/DDBJ whole genome shotgun (WGS) entry which is preliminary data.</text>
</comment>
<dbReference type="Gene3D" id="2.30.30.830">
    <property type="match status" value="1"/>
</dbReference>
<dbReference type="NCBIfam" id="NF041515">
    <property type="entry name" value="GspC_delta"/>
    <property type="match status" value="1"/>
</dbReference>
<evidence type="ECO:0000256" key="5">
    <source>
        <dbReference type="ARBA" id="ARBA00022692"/>
    </source>
</evidence>
<dbReference type="InterPro" id="IPR041489">
    <property type="entry name" value="PDZ_6"/>
</dbReference>
<evidence type="ECO:0000256" key="9">
    <source>
        <dbReference type="SAM" id="Phobius"/>
    </source>
</evidence>
<protein>
    <submittedName>
        <fullName evidence="11">PDZ domain-containing protein</fullName>
    </submittedName>
</protein>
<evidence type="ECO:0000256" key="8">
    <source>
        <dbReference type="ARBA" id="ARBA00023136"/>
    </source>
</evidence>
<dbReference type="InterPro" id="IPR001478">
    <property type="entry name" value="PDZ"/>
</dbReference>
<dbReference type="InterPro" id="IPR036034">
    <property type="entry name" value="PDZ_sf"/>
</dbReference>
<feature type="transmembrane region" description="Helical" evidence="9">
    <location>
        <begin position="6"/>
        <end position="25"/>
    </location>
</feature>
<dbReference type="GO" id="GO:0015031">
    <property type="term" value="P:protein transport"/>
    <property type="evidence" value="ECO:0007669"/>
    <property type="project" value="UniProtKB-KW"/>
</dbReference>